<evidence type="ECO:0000313" key="2">
    <source>
        <dbReference type="EMBL" id="PVJ40655.1"/>
    </source>
</evidence>
<protein>
    <submittedName>
        <fullName evidence="2">TIGR03758 family integrating conjugative element protein</fullName>
    </submittedName>
</protein>
<keyword evidence="1" id="KW-0812">Transmembrane</keyword>
<feature type="non-terminal residue" evidence="2">
    <location>
        <position position="1"/>
    </location>
</feature>
<keyword evidence="1" id="KW-1133">Transmembrane helix</keyword>
<evidence type="ECO:0000313" key="4">
    <source>
        <dbReference type="Proteomes" id="UP000245068"/>
    </source>
</evidence>
<dbReference type="EMBL" id="QDOO01000065">
    <property type="protein sequence ID" value="PVM62612.1"/>
    <property type="molecule type" value="Genomic_DNA"/>
</dbReference>
<sequence>DAVGIFVIRAVILLELAILFFSY</sequence>
<evidence type="ECO:0000313" key="5">
    <source>
        <dbReference type="Proteomes" id="UP000245551"/>
    </source>
</evidence>
<reference evidence="4 5" key="1">
    <citation type="submission" date="2018-04" db="EMBL/GenBank/DDBJ databases">
        <title>Serotype diversity and antimicrobial resistance among Salmonella enterica isolated from patients at an equine referral hospital.</title>
        <authorList>
            <person name="Leon I.M."/>
            <person name="Lawhon S.D."/>
            <person name="Norman K.N."/>
            <person name="Threadgill D.S."/>
            <person name="Ohta N."/>
            <person name="Vinasco J."/>
            <person name="Scott H.M."/>
        </authorList>
    </citation>
    <scope>NUCLEOTIDE SEQUENCE [LARGE SCALE GENOMIC DNA]</scope>
    <source>
        <strain evidence="3 4">159</strain>
        <strain evidence="2 5">230</strain>
    </source>
</reference>
<gene>
    <name evidence="3" type="ORF">C4784_27440</name>
    <name evidence="2" type="ORF">C4855_26520</name>
</gene>
<dbReference type="Proteomes" id="UP000245551">
    <property type="component" value="Unassembled WGS sequence"/>
</dbReference>
<proteinExistence type="predicted"/>
<keyword evidence="1" id="KW-0472">Membrane</keyword>
<dbReference type="Proteomes" id="UP000245068">
    <property type="component" value="Unassembled WGS sequence"/>
</dbReference>
<organism evidence="2 5">
    <name type="scientific">Salmonella enterica subsp. enterica serovar Gaminara</name>
    <dbReference type="NCBI Taxonomy" id="913070"/>
    <lineage>
        <taxon>Bacteria</taxon>
        <taxon>Pseudomonadati</taxon>
        <taxon>Pseudomonadota</taxon>
        <taxon>Gammaproteobacteria</taxon>
        <taxon>Enterobacterales</taxon>
        <taxon>Enterobacteriaceae</taxon>
        <taxon>Salmonella</taxon>
    </lineage>
</organism>
<feature type="transmembrane region" description="Helical" evidence="1">
    <location>
        <begin position="6"/>
        <end position="22"/>
    </location>
</feature>
<comment type="caution">
    <text evidence="2">The sequence shown here is derived from an EMBL/GenBank/DDBJ whole genome shotgun (WGS) entry which is preliminary data.</text>
</comment>
<dbReference type="EMBL" id="QDLV01000053">
    <property type="protein sequence ID" value="PVJ40655.1"/>
    <property type="molecule type" value="Genomic_DNA"/>
</dbReference>
<dbReference type="AlphaFoldDB" id="A0A2T8WQE8"/>
<evidence type="ECO:0000313" key="3">
    <source>
        <dbReference type="EMBL" id="PVM62612.1"/>
    </source>
</evidence>
<name>A0A2T8WQE8_SALET</name>
<evidence type="ECO:0000256" key="1">
    <source>
        <dbReference type="SAM" id="Phobius"/>
    </source>
</evidence>
<accession>A0A2T8WQE8</accession>